<proteinExistence type="predicted"/>
<name>A0ACD5UQ51_AVESA</name>
<evidence type="ECO:0000313" key="2">
    <source>
        <dbReference type="Proteomes" id="UP001732700"/>
    </source>
</evidence>
<organism evidence="1 2">
    <name type="scientific">Avena sativa</name>
    <name type="common">Oat</name>
    <dbReference type="NCBI Taxonomy" id="4498"/>
    <lineage>
        <taxon>Eukaryota</taxon>
        <taxon>Viridiplantae</taxon>
        <taxon>Streptophyta</taxon>
        <taxon>Embryophyta</taxon>
        <taxon>Tracheophyta</taxon>
        <taxon>Spermatophyta</taxon>
        <taxon>Magnoliopsida</taxon>
        <taxon>Liliopsida</taxon>
        <taxon>Poales</taxon>
        <taxon>Poaceae</taxon>
        <taxon>BOP clade</taxon>
        <taxon>Pooideae</taxon>
        <taxon>Poodae</taxon>
        <taxon>Poeae</taxon>
        <taxon>Poeae Chloroplast Group 1 (Aveneae type)</taxon>
        <taxon>Aveninae</taxon>
        <taxon>Avena</taxon>
    </lineage>
</organism>
<reference evidence="1" key="2">
    <citation type="submission" date="2025-09" db="UniProtKB">
        <authorList>
            <consortium name="EnsemblPlants"/>
        </authorList>
    </citation>
    <scope>IDENTIFICATION</scope>
</reference>
<dbReference type="Proteomes" id="UP001732700">
    <property type="component" value="Chromosome 2C"/>
</dbReference>
<sequence length="416" mass="45969">MEAAAACLPEDVVLEILVRVADAAFLFRCAMACKRWLRLVVDPSFLRRCWPEDACDPSSLLGCFTTQHQYRRHDCQFCSKPVFLPVPRQSTTLGSFVPSAAGLLDRAVPLVARRGLILVRVAGAHADLATRYQYCDLVLNLAVYNLFAGTCDVLPPLRCDSLSARDDTKGYAILTGAELQSDLSFFKVLIIGLDKSESRHNLHTFSSSRSGWSTPTHCFCPRERPRILLDTILHRDAVVCRDTTHWIFSDSSNNYTLGVDVVTDHVTSLSKLPIPPELMQPSHIPYSTPMLCAMAGGTLSSCSLYTGGSLLEIWTRQDDADAWLRTRVIHLQLPKHIADGHGGGLAICWAEKSRTLLALHSPETLYIADAETGAMEEVPTQLHGDDARTASLLRDAMAIEMDWPALFLSRLGNLSF</sequence>
<keyword evidence="2" id="KW-1185">Reference proteome</keyword>
<evidence type="ECO:0000313" key="1">
    <source>
        <dbReference type="EnsemblPlants" id="AVESA.00010b.r2.2CG0292230.1.CDS.1"/>
    </source>
</evidence>
<dbReference type="EnsemblPlants" id="AVESA.00010b.r2.2CG0292230.1">
    <property type="protein sequence ID" value="AVESA.00010b.r2.2CG0292230.1.CDS.1"/>
    <property type="gene ID" value="AVESA.00010b.r2.2CG0292230"/>
</dbReference>
<reference evidence="1" key="1">
    <citation type="submission" date="2021-05" db="EMBL/GenBank/DDBJ databases">
        <authorList>
            <person name="Scholz U."/>
            <person name="Mascher M."/>
            <person name="Fiebig A."/>
        </authorList>
    </citation>
    <scope>NUCLEOTIDE SEQUENCE [LARGE SCALE GENOMIC DNA]</scope>
</reference>
<accession>A0ACD5UQ51</accession>
<protein>
    <submittedName>
        <fullName evidence="1">Uncharacterized protein</fullName>
    </submittedName>
</protein>